<sequence length="175" mass="19776">MPATTRLLALFLLLFAVAAQAAYLDPLDRLSFTVPTGWKVRTTRVDGVRTLRVVPPKADERERAAISVEIHRRHLARGETLETLAERYRRADGDREAASMVRLVPTAGRLTVSYREGQFVSDSLWIIRRNLQVFLLTGQHDVIEARCAANASEYHTYRRSLESVCLSLVVQKGRS</sequence>
<dbReference type="Proteomes" id="UP000192920">
    <property type="component" value="Unassembled WGS sequence"/>
</dbReference>
<keyword evidence="1" id="KW-0732">Signal</keyword>
<dbReference type="STRING" id="1123014.SAMN02745746_01740"/>
<gene>
    <name evidence="2" type="ORF">SAMN02745746_01740</name>
</gene>
<name>A0A1Y6BTZ5_9NEIS</name>
<evidence type="ECO:0008006" key="4">
    <source>
        <dbReference type="Google" id="ProtNLM"/>
    </source>
</evidence>
<dbReference type="AlphaFoldDB" id="A0A1Y6BTZ5"/>
<organism evidence="2 3">
    <name type="scientific">Pseudogulbenkiania subflava DSM 22618</name>
    <dbReference type="NCBI Taxonomy" id="1123014"/>
    <lineage>
        <taxon>Bacteria</taxon>
        <taxon>Pseudomonadati</taxon>
        <taxon>Pseudomonadota</taxon>
        <taxon>Betaproteobacteria</taxon>
        <taxon>Neisseriales</taxon>
        <taxon>Chromobacteriaceae</taxon>
        <taxon>Pseudogulbenkiania</taxon>
    </lineage>
</organism>
<accession>A0A1Y6BTZ5</accession>
<dbReference type="EMBL" id="FXAG01000007">
    <property type="protein sequence ID" value="SMF18070.1"/>
    <property type="molecule type" value="Genomic_DNA"/>
</dbReference>
<keyword evidence="3" id="KW-1185">Reference proteome</keyword>
<feature type="chain" id="PRO_5013142407" description="DUF1795 domain-containing protein" evidence="1">
    <location>
        <begin position="22"/>
        <end position="175"/>
    </location>
</feature>
<evidence type="ECO:0000256" key="1">
    <source>
        <dbReference type="SAM" id="SignalP"/>
    </source>
</evidence>
<proteinExistence type="predicted"/>
<reference evidence="3" key="1">
    <citation type="submission" date="2017-04" db="EMBL/GenBank/DDBJ databases">
        <authorList>
            <person name="Varghese N."/>
            <person name="Submissions S."/>
        </authorList>
    </citation>
    <scope>NUCLEOTIDE SEQUENCE [LARGE SCALE GENOMIC DNA]</scope>
    <source>
        <strain evidence="3">DSM 22618</strain>
    </source>
</reference>
<feature type="signal peptide" evidence="1">
    <location>
        <begin position="1"/>
        <end position="21"/>
    </location>
</feature>
<evidence type="ECO:0000313" key="2">
    <source>
        <dbReference type="EMBL" id="SMF18070.1"/>
    </source>
</evidence>
<dbReference type="RefSeq" id="WP_085276028.1">
    <property type="nucleotide sequence ID" value="NZ_FXAG01000007.1"/>
</dbReference>
<evidence type="ECO:0000313" key="3">
    <source>
        <dbReference type="Proteomes" id="UP000192920"/>
    </source>
</evidence>
<protein>
    <recommendedName>
        <fullName evidence="4">DUF1795 domain-containing protein</fullName>
    </recommendedName>
</protein>